<feature type="region of interest" description="Disordered" evidence="1">
    <location>
        <begin position="151"/>
        <end position="188"/>
    </location>
</feature>
<dbReference type="PANTHER" id="PTHR33164">
    <property type="entry name" value="TRANSCRIPTIONAL REGULATOR, MARR FAMILY"/>
    <property type="match status" value="1"/>
</dbReference>
<dbReference type="AlphaFoldDB" id="A0A841FDC9"/>
<name>A0A841FDC9_9ACTN</name>
<dbReference type="PRINTS" id="PR00598">
    <property type="entry name" value="HTHMARR"/>
</dbReference>
<evidence type="ECO:0000313" key="4">
    <source>
        <dbReference type="Proteomes" id="UP000548476"/>
    </source>
</evidence>
<accession>A0A841FDC9</accession>
<organism evidence="3 4">
    <name type="scientific">Phytomonospora endophytica</name>
    <dbReference type="NCBI Taxonomy" id="714109"/>
    <lineage>
        <taxon>Bacteria</taxon>
        <taxon>Bacillati</taxon>
        <taxon>Actinomycetota</taxon>
        <taxon>Actinomycetes</taxon>
        <taxon>Micromonosporales</taxon>
        <taxon>Micromonosporaceae</taxon>
        <taxon>Phytomonospora</taxon>
    </lineage>
</organism>
<proteinExistence type="predicted"/>
<feature type="compositionally biased region" description="Basic and acidic residues" evidence="1">
    <location>
        <begin position="177"/>
        <end position="188"/>
    </location>
</feature>
<keyword evidence="3" id="KW-0238">DNA-binding</keyword>
<dbReference type="GO" id="GO:0006950">
    <property type="term" value="P:response to stress"/>
    <property type="evidence" value="ECO:0007669"/>
    <property type="project" value="TreeGrafter"/>
</dbReference>
<dbReference type="InterPro" id="IPR036390">
    <property type="entry name" value="WH_DNA-bd_sf"/>
</dbReference>
<dbReference type="SMART" id="SM00347">
    <property type="entry name" value="HTH_MARR"/>
    <property type="match status" value="1"/>
</dbReference>
<evidence type="ECO:0000259" key="2">
    <source>
        <dbReference type="PROSITE" id="PS50995"/>
    </source>
</evidence>
<sequence>MTRWLDEDEQELWRAYLWSSRLLFEALDRQLQRDAGLPHAYYMILSALSEAPGRELTMTELAGTVRGSASRLSHAVARLEESGWVARERLAGDRRTTVARLTAEGLAVVVAAAPGHVETVRRLLFDPLGEGQAEELRSAFRAVLGRLDPEAGSPAARWSGRAGAAVGSGDLDGDQDGQDRAGGHGGEG</sequence>
<evidence type="ECO:0000313" key="3">
    <source>
        <dbReference type="EMBL" id="MBB6033814.1"/>
    </source>
</evidence>
<dbReference type="GO" id="GO:0003677">
    <property type="term" value="F:DNA binding"/>
    <property type="evidence" value="ECO:0007669"/>
    <property type="project" value="UniProtKB-KW"/>
</dbReference>
<dbReference type="InterPro" id="IPR039422">
    <property type="entry name" value="MarR/SlyA-like"/>
</dbReference>
<dbReference type="SUPFAM" id="SSF46785">
    <property type="entry name" value="Winged helix' DNA-binding domain"/>
    <property type="match status" value="1"/>
</dbReference>
<evidence type="ECO:0000256" key="1">
    <source>
        <dbReference type="SAM" id="MobiDB-lite"/>
    </source>
</evidence>
<dbReference type="EMBL" id="JACHGT010000003">
    <property type="protein sequence ID" value="MBB6033814.1"/>
    <property type="molecule type" value="Genomic_DNA"/>
</dbReference>
<feature type="domain" description="HTH marR-type" evidence="2">
    <location>
        <begin position="9"/>
        <end position="145"/>
    </location>
</feature>
<dbReference type="Proteomes" id="UP000548476">
    <property type="component" value="Unassembled WGS sequence"/>
</dbReference>
<dbReference type="PROSITE" id="PS50995">
    <property type="entry name" value="HTH_MARR_2"/>
    <property type="match status" value="1"/>
</dbReference>
<dbReference type="PANTHER" id="PTHR33164:SF99">
    <property type="entry name" value="MARR FAMILY REGULATORY PROTEIN"/>
    <property type="match status" value="1"/>
</dbReference>
<dbReference type="RefSeq" id="WP_184786673.1">
    <property type="nucleotide sequence ID" value="NZ_BONT01000013.1"/>
</dbReference>
<protein>
    <submittedName>
        <fullName evidence="3">DNA-binding MarR family transcriptional regulator</fullName>
    </submittedName>
</protein>
<dbReference type="InterPro" id="IPR000835">
    <property type="entry name" value="HTH_MarR-typ"/>
</dbReference>
<gene>
    <name evidence="3" type="ORF">HNR73_001664</name>
</gene>
<comment type="caution">
    <text evidence="3">The sequence shown here is derived from an EMBL/GenBank/DDBJ whole genome shotgun (WGS) entry which is preliminary data.</text>
</comment>
<dbReference type="Gene3D" id="1.10.10.10">
    <property type="entry name" value="Winged helix-like DNA-binding domain superfamily/Winged helix DNA-binding domain"/>
    <property type="match status" value="1"/>
</dbReference>
<dbReference type="InterPro" id="IPR036388">
    <property type="entry name" value="WH-like_DNA-bd_sf"/>
</dbReference>
<dbReference type="Pfam" id="PF12802">
    <property type="entry name" value="MarR_2"/>
    <property type="match status" value="1"/>
</dbReference>
<dbReference type="GO" id="GO:0003700">
    <property type="term" value="F:DNA-binding transcription factor activity"/>
    <property type="evidence" value="ECO:0007669"/>
    <property type="project" value="InterPro"/>
</dbReference>
<keyword evidence="4" id="KW-1185">Reference proteome</keyword>
<reference evidence="3 4" key="1">
    <citation type="submission" date="2020-08" db="EMBL/GenBank/DDBJ databases">
        <title>Genomic Encyclopedia of Type Strains, Phase IV (KMG-IV): sequencing the most valuable type-strain genomes for metagenomic binning, comparative biology and taxonomic classification.</title>
        <authorList>
            <person name="Goeker M."/>
        </authorList>
    </citation>
    <scope>NUCLEOTIDE SEQUENCE [LARGE SCALE GENOMIC DNA]</scope>
    <source>
        <strain evidence="3 4">YIM 65646</strain>
    </source>
</reference>